<feature type="domain" description="NB-ARC" evidence="2">
    <location>
        <begin position="153"/>
        <end position="311"/>
    </location>
</feature>
<dbReference type="Pfam" id="PF00931">
    <property type="entry name" value="NB-ARC"/>
    <property type="match status" value="1"/>
</dbReference>
<dbReference type="Gene3D" id="3.40.50.300">
    <property type="entry name" value="P-loop containing nucleotide triphosphate hydrolases"/>
    <property type="match status" value="1"/>
</dbReference>
<protein>
    <submittedName>
        <fullName evidence="3">Disease resistance protein</fullName>
    </submittedName>
</protein>
<dbReference type="InterPro" id="IPR050905">
    <property type="entry name" value="Plant_NBS-LRR"/>
</dbReference>
<sequence length="340" mass="38648">ALQEKYSFIQLGDMALFPVVIAVMVNQIKQEICLIWIRFIMLRVEVVKRKLISTRELVLEKIRATDHKTDKVNDCVFEWLKAMEKLTEEEEYLKTRIELGIPVEYRMYHEILDKLRALKTKCEFEPFSTTIPTLEHFSSGNFVPFEPMIEASNRLLAALHDNNCSIIGLYGKRGSGKTELVKAVGEKAKYLNIFDVVLFATVSQNPNVSRIQDEIAESLDLKLDKNTEIGRAGTIYSTLERFDRILVILDDVKARIEVEDLGIPRGGTNGCKVLLTARRRRDCALMGCQREIPLSALSRDESWTLLKKHSGIKDESSSDILNVAHNVAFECEGLPGTIKE</sequence>
<accession>A0A392NIS5</accession>
<keyword evidence="4" id="KW-1185">Reference proteome</keyword>
<dbReference type="PRINTS" id="PR00364">
    <property type="entry name" value="DISEASERSIST"/>
</dbReference>
<dbReference type="GO" id="GO:0043531">
    <property type="term" value="F:ADP binding"/>
    <property type="evidence" value="ECO:0007669"/>
    <property type="project" value="InterPro"/>
</dbReference>
<organism evidence="3 4">
    <name type="scientific">Trifolium medium</name>
    <dbReference type="NCBI Taxonomy" id="97028"/>
    <lineage>
        <taxon>Eukaryota</taxon>
        <taxon>Viridiplantae</taxon>
        <taxon>Streptophyta</taxon>
        <taxon>Embryophyta</taxon>
        <taxon>Tracheophyta</taxon>
        <taxon>Spermatophyta</taxon>
        <taxon>Magnoliopsida</taxon>
        <taxon>eudicotyledons</taxon>
        <taxon>Gunneridae</taxon>
        <taxon>Pentapetalae</taxon>
        <taxon>rosids</taxon>
        <taxon>fabids</taxon>
        <taxon>Fabales</taxon>
        <taxon>Fabaceae</taxon>
        <taxon>Papilionoideae</taxon>
        <taxon>50 kb inversion clade</taxon>
        <taxon>NPAAA clade</taxon>
        <taxon>Hologalegina</taxon>
        <taxon>IRL clade</taxon>
        <taxon>Trifolieae</taxon>
        <taxon>Trifolium</taxon>
    </lineage>
</organism>
<feature type="non-terminal residue" evidence="3">
    <location>
        <position position="1"/>
    </location>
</feature>
<dbReference type="Proteomes" id="UP000265520">
    <property type="component" value="Unassembled WGS sequence"/>
</dbReference>
<dbReference type="InterPro" id="IPR002182">
    <property type="entry name" value="NB-ARC"/>
</dbReference>
<name>A0A392NIS5_9FABA</name>
<dbReference type="PANTHER" id="PTHR33463">
    <property type="entry name" value="NB-ARC DOMAIN-CONTAINING PROTEIN-RELATED"/>
    <property type="match status" value="1"/>
</dbReference>
<comment type="caution">
    <text evidence="3">The sequence shown here is derived from an EMBL/GenBank/DDBJ whole genome shotgun (WGS) entry which is preliminary data.</text>
</comment>
<evidence type="ECO:0000259" key="2">
    <source>
        <dbReference type="Pfam" id="PF00931"/>
    </source>
</evidence>
<proteinExistence type="predicted"/>
<dbReference type="PANTHER" id="PTHR33463:SF183">
    <property type="entry name" value="NB-ARC DOMAIN DISEASE RESISTANCE PROTEIN"/>
    <property type="match status" value="1"/>
</dbReference>
<evidence type="ECO:0000313" key="3">
    <source>
        <dbReference type="EMBL" id="MCH99273.1"/>
    </source>
</evidence>
<keyword evidence="1" id="KW-0611">Plant defense</keyword>
<dbReference type="SUPFAM" id="SSF52540">
    <property type="entry name" value="P-loop containing nucleoside triphosphate hydrolases"/>
    <property type="match status" value="1"/>
</dbReference>
<dbReference type="AlphaFoldDB" id="A0A392NIS5"/>
<evidence type="ECO:0000313" key="4">
    <source>
        <dbReference type="Proteomes" id="UP000265520"/>
    </source>
</evidence>
<dbReference type="InterPro" id="IPR027417">
    <property type="entry name" value="P-loop_NTPase"/>
</dbReference>
<evidence type="ECO:0000256" key="1">
    <source>
        <dbReference type="ARBA" id="ARBA00022821"/>
    </source>
</evidence>
<feature type="non-terminal residue" evidence="3">
    <location>
        <position position="340"/>
    </location>
</feature>
<dbReference type="EMBL" id="LXQA010039860">
    <property type="protein sequence ID" value="MCH99273.1"/>
    <property type="molecule type" value="Genomic_DNA"/>
</dbReference>
<reference evidence="3 4" key="1">
    <citation type="journal article" date="2018" name="Front. Plant Sci.">
        <title>Red Clover (Trifolium pratense) and Zigzag Clover (T. medium) - A Picture of Genomic Similarities and Differences.</title>
        <authorList>
            <person name="Dluhosova J."/>
            <person name="Istvanek J."/>
            <person name="Nedelnik J."/>
            <person name="Repkova J."/>
        </authorList>
    </citation>
    <scope>NUCLEOTIDE SEQUENCE [LARGE SCALE GENOMIC DNA]</scope>
    <source>
        <strain evidence="4">cv. 10/8</strain>
        <tissue evidence="3">Leaf</tissue>
    </source>
</reference>
<gene>
    <name evidence="3" type="ORF">A2U01_0020285</name>
</gene>